<dbReference type="InterPro" id="IPR042047">
    <property type="entry name" value="SleB_dom1"/>
</dbReference>
<dbReference type="GO" id="GO:0016787">
    <property type="term" value="F:hydrolase activity"/>
    <property type="evidence" value="ECO:0007669"/>
    <property type="project" value="InterPro"/>
</dbReference>
<protein>
    <recommendedName>
        <fullName evidence="1">Cell wall hydrolase SleB domain-containing protein</fullName>
    </recommendedName>
</protein>
<sequence>MLTLKGIVLGLLAASGSDGSGVNPDQFYCMTEAVYYEARGEGRDGMSAVAHNILNRTNSGKFPSTICEVTHQRMGKAKRYQYSYRNHMPRKIDLRKEGNRRALADSAWVALHAMQGNTKDQTHGALYYFNPKKSKPQWARSMLLTARIKNHAFYIEPKVNAWAHSAKRSDGYFVQR</sequence>
<evidence type="ECO:0000259" key="1">
    <source>
        <dbReference type="Pfam" id="PF07486"/>
    </source>
</evidence>
<dbReference type="Gene3D" id="1.10.10.2520">
    <property type="entry name" value="Cell wall hydrolase SleB, domain 1"/>
    <property type="match status" value="1"/>
</dbReference>
<dbReference type="InterPro" id="IPR011105">
    <property type="entry name" value="Cell_wall_hydrolase_SleB"/>
</dbReference>
<dbReference type="EMBL" id="PP179332">
    <property type="protein sequence ID" value="XAI71251.1"/>
    <property type="molecule type" value="Genomic_DNA"/>
</dbReference>
<accession>A0AAU6W437</accession>
<dbReference type="Pfam" id="PF07486">
    <property type="entry name" value="Hydrolase_2"/>
    <property type="match status" value="1"/>
</dbReference>
<evidence type="ECO:0000313" key="2">
    <source>
        <dbReference type="EMBL" id="XAI71251.1"/>
    </source>
</evidence>
<organism evidence="2">
    <name type="scientific">Pseudomonas phage Cygsa01</name>
    <dbReference type="NCBI Taxonomy" id="3138529"/>
    <lineage>
        <taxon>Viruses</taxon>
    </lineage>
</organism>
<proteinExistence type="predicted"/>
<name>A0AAU6W437_9VIRU</name>
<feature type="domain" description="Cell wall hydrolase SleB" evidence="1">
    <location>
        <begin position="40"/>
        <end position="154"/>
    </location>
</feature>
<gene>
    <name evidence="2" type="ORF">Cygsa01_00205</name>
</gene>
<dbReference type="Gene3D" id="6.20.240.60">
    <property type="match status" value="1"/>
</dbReference>
<reference evidence="2" key="1">
    <citation type="journal article" date="2024" name="J. Gen. Virol.">
        <title>Novel phages of Pseudomonas syringae unveil numerous potential auxiliary metabolic genes.</title>
        <authorList>
            <person name="Feltin C."/>
            <person name="Garneau J.R."/>
            <person name="Morris C.E."/>
            <person name="Berard A."/>
            <person name="Torres-Barcelo C."/>
        </authorList>
    </citation>
    <scope>NUCLEOTIDE SEQUENCE</scope>
</reference>